<keyword evidence="2" id="KW-1185">Reference proteome</keyword>
<sequence length="232" mass="27396">MKREMKAPCGGKCKLQCSSKFNQEERQQVFSAYWSLGNIEKQIDFINNSMTVIVPQYRYIRVGGTRNQRQNNNAYYFIRQGQRVRVCKLFFENTLDINDRTIRTVQEKRNKVANILLEPDRRGKHGKHKTLDPTIREGIRQHINPIPRIESHYTRANTSRTFIDGSRSLADIHRDYVSKCREKNELYGSYAIFQRVFTNEFNISFFVPKKDLCETCVAYENATNEEKQHLKD</sequence>
<dbReference type="EMBL" id="OU896723">
    <property type="protein sequence ID" value="CAG9818119.1"/>
    <property type="molecule type" value="Genomic_DNA"/>
</dbReference>
<evidence type="ECO:0000313" key="1">
    <source>
        <dbReference type="EMBL" id="CAG9818119.1"/>
    </source>
</evidence>
<organism evidence="1 2">
    <name type="scientific">Phaedon cochleariae</name>
    <name type="common">Mustard beetle</name>
    <dbReference type="NCBI Taxonomy" id="80249"/>
    <lineage>
        <taxon>Eukaryota</taxon>
        <taxon>Metazoa</taxon>
        <taxon>Ecdysozoa</taxon>
        <taxon>Arthropoda</taxon>
        <taxon>Hexapoda</taxon>
        <taxon>Insecta</taxon>
        <taxon>Pterygota</taxon>
        <taxon>Neoptera</taxon>
        <taxon>Endopterygota</taxon>
        <taxon>Coleoptera</taxon>
        <taxon>Polyphaga</taxon>
        <taxon>Cucujiformia</taxon>
        <taxon>Chrysomeloidea</taxon>
        <taxon>Chrysomelidae</taxon>
        <taxon>Chrysomelinae</taxon>
        <taxon>Chrysomelini</taxon>
        <taxon>Phaedon</taxon>
    </lineage>
</organism>
<reference evidence="1" key="2">
    <citation type="submission" date="2022-10" db="EMBL/GenBank/DDBJ databases">
        <authorList>
            <consortium name="ENA_rothamsted_submissions"/>
            <consortium name="culmorum"/>
            <person name="King R."/>
        </authorList>
    </citation>
    <scope>NUCLEOTIDE SEQUENCE</scope>
</reference>
<dbReference type="Proteomes" id="UP001153737">
    <property type="component" value="Chromosome 17"/>
</dbReference>
<dbReference type="PANTHER" id="PTHR10773:SF19">
    <property type="match status" value="1"/>
</dbReference>
<gene>
    <name evidence="1" type="ORF">PHAECO_LOCUS5538</name>
</gene>
<reference evidence="1" key="1">
    <citation type="submission" date="2022-01" db="EMBL/GenBank/DDBJ databases">
        <authorList>
            <person name="King R."/>
        </authorList>
    </citation>
    <scope>NUCLEOTIDE SEQUENCE</scope>
</reference>
<protein>
    <submittedName>
        <fullName evidence="1">Uncharacterized protein</fullName>
    </submittedName>
</protein>
<name>A0A9N9SDA4_PHACE</name>
<proteinExistence type="predicted"/>
<dbReference type="OrthoDB" id="6774481at2759"/>
<dbReference type="AlphaFoldDB" id="A0A9N9SDA4"/>
<evidence type="ECO:0000313" key="2">
    <source>
        <dbReference type="Proteomes" id="UP001153737"/>
    </source>
</evidence>
<dbReference type="PANTHER" id="PTHR10773">
    <property type="entry name" value="DNA-DIRECTED RNA POLYMERASES I, II, AND III SUBUNIT RPABC2"/>
    <property type="match status" value="1"/>
</dbReference>
<accession>A0A9N9SDA4</accession>